<evidence type="ECO:0000256" key="2">
    <source>
        <dbReference type="ARBA" id="ARBA00023157"/>
    </source>
</evidence>
<dbReference type="PANTHER" id="PTHR42535:SF2">
    <property type="entry name" value="CHROMOSOME UNDETERMINED SCAFFOLD_146, WHOLE GENOME SHOTGUN SEQUENCE"/>
    <property type="match status" value="1"/>
</dbReference>
<evidence type="ECO:0000259" key="3">
    <source>
        <dbReference type="SMART" id="SM00560"/>
    </source>
</evidence>
<dbReference type="PANTHER" id="PTHR42535">
    <property type="entry name" value="OOKINETE PROTEIN, PUTATIVE-RELATED"/>
    <property type="match status" value="1"/>
</dbReference>
<dbReference type="SUPFAM" id="SSF49899">
    <property type="entry name" value="Concanavalin A-like lectins/glucanases"/>
    <property type="match status" value="4"/>
</dbReference>
<dbReference type="Gene3D" id="2.60.120.200">
    <property type="match status" value="4"/>
</dbReference>
<evidence type="ECO:0000256" key="1">
    <source>
        <dbReference type="ARBA" id="ARBA00022729"/>
    </source>
</evidence>
<dbReference type="InterPro" id="IPR006558">
    <property type="entry name" value="LamG-like"/>
</dbReference>
<reference evidence="4" key="1">
    <citation type="journal article" date="2020" name="Nature">
        <title>Giant virus diversity and host interactions through global metagenomics.</title>
        <authorList>
            <person name="Schulz F."/>
            <person name="Roux S."/>
            <person name="Paez-Espino D."/>
            <person name="Jungbluth S."/>
            <person name="Walsh D.A."/>
            <person name="Denef V.J."/>
            <person name="McMahon K.D."/>
            <person name="Konstantinidis K.T."/>
            <person name="Eloe-Fadrosh E.A."/>
            <person name="Kyrpides N.C."/>
            <person name="Woyke T."/>
        </authorList>
    </citation>
    <scope>NUCLEOTIDE SEQUENCE</scope>
    <source>
        <strain evidence="4">GVMAG-M-3300027708-20</strain>
    </source>
</reference>
<dbReference type="SMART" id="SM00560">
    <property type="entry name" value="LamGL"/>
    <property type="match status" value="1"/>
</dbReference>
<dbReference type="AlphaFoldDB" id="A0A6C0JDZ2"/>
<sequence length="909" mass="97957">MFSLLNSFGANNRNKLILNPSIKTLNSSWTPAYSNLVAYFMLDELPGSTLIKEQINGYNGTAVGGVTFGSVGKVNNCGTFDGSTGYINVPYQVMNNLSPGTIMCWVFVTNLSSSYIFSKQHDLVGSNGILSIGSFINGNGTHQTGTSGIVYWHSQNLQVVASSSTAVQSSVWTHIAVTFSTTFTSIYINGVLSSTTSTNGSIPNDTSPTATMIGGFYTAGALAQKYTGKIDELSVWNTLLNPSEIYRIYKTQVNGADAFYLNSSPSLITHYQFDSSDVNGTNLTNYATGSVDATLTSATISTSTYKIGTSALALSTQYATINRTFTSLQTFSRGVSFACWFYTPAINNYQRIWDLGTNLSAIAMNTDTGGNLVVYIPSTSLGAASTGRVVTDGVWRHAVWTISASGLSTVYLNGTSVLSVQSTFPSLVMGSNFFGKSNNPGDAVYVGGIDDFRIYDCVLSTNDITNLYAYTSPPSAISYYPLSPTWTPYYGKLLAYYMLDDAASSTTVINQINSSTATVNGSVIFANKGKLNNSALFNNLSSSTGYLSLPSLTFTGISMSISFWAYIPSITGAGETIIELGNSSSDHVRIWLNNTNYLMGTTNSSDTSLFLINSYFNQWIHIVVVISLGTNWNVYLNGTSMTTVTKTALTLNTKTINNIGRSPSVTAAPYYYGYLDDVAIWNVALSSAAIKSIYNTQNSSLYNANIYTVPRQAMIFDLPLGTTTLPTTDSFGSTITSSGTPTMLLDSARGYCLYFTTSQYMATTINTGSSSFTRAFWMNPLSNNNNNNALSSTNCAMWFNTSVYLNVRFNFASGTALTLADTVARGTSIWTHYAITYESMLSIGSLYANGALVASGSVTFSETGPLQINSYTGGFNGNSYFDKIHVYNRALTPAEITSMYNYELGNPTL</sequence>
<proteinExistence type="predicted"/>
<organism evidence="4">
    <name type="scientific">viral metagenome</name>
    <dbReference type="NCBI Taxonomy" id="1070528"/>
    <lineage>
        <taxon>unclassified sequences</taxon>
        <taxon>metagenomes</taxon>
        <taxon>organismal metagenomes</taxon>
    </lineage>
</organism>
<feature type="domain" description="LamG-like jellyroll fold" evidence="3">
    <location>
        <begin position="101"/>
        <end position="243"/>
    </location>
</feature>
<accession>A0A6C0JDZ2</accession>
<protein>
    <recommendedName>
        <fullName evidence="3">LamG-like jellyroll fold domain-containing protein</fullName>
    </recommendedName>
</protein>
<keyword evidence="2" id="KW-1015">Disulfide bond</keyword>
<evidence type="ECO:0000313" key="4">
    <source>
        <dbReference type="EMBL" id="QHU03849.1"/>
    </source>
</evidence>
<dbReference type="InterPro" id="IPR013320">
    <property type="entry name" value="ConA-like_dom_sf"/>
</dbReference>
<dbReference type="EMBL" id="MN740389">
    <property type="protein sequence ID" value="QHU03849.1"/>
    <property type="molecule type" value="Genomic_DNA"/>
</dbReference>
<dbReference type="Pfam" id="PF13385">
    <property type="entry name" value="Laminin_G_3"/>
    <property type="match status" value="4"/>
</dbReference>
<keyword evidence="1" id="KW-0732">Signal</keyword>
<name>A0A6C0JDZ2_9ZZZZ</name>